<dbReference type="EMBL" id="KF119151">
    <property type="protein sequence ID" value="AIA86416.1"/>
    <property type="molecule type" value="Genomic_DNA"/>
</dbReference>
<evidence type="ECO:0000313" key="6">
    <source>
        <dbReference type="EMBL" id="AIA86416.1"/>
    </source>
</evidence>
<keyword evidence="2" id="KW-0547">Nucleotide-binding</keyword>
<dbReference type="GO" id="GO:0016301">
    <property type="term" value="F:kinase activity"/>
    <property type="evidence" value="ECO:0007669"/>
    <property type="project" value="UniProtKB-KW"/>
</dbReference>
<evidence type="ECO:0000256" key="2">
    <source>
        <dbReference type="ARBA" id="ARBA00022741"/>
    </source>
</evidence>
<reference evidence="6" key="1">
    <citation type="journal article" date="2013" name="Environ. Microbiol.">
        <title>Seasonally variable intestinal metagenomes of the red palm weevil (Rhynchophorus ferrugineus).</title>
        <authorList>
            <person name="Jia S."/>
            <person name="Zhang X."/>
            <person name="Zhang G."/>
            <person name="Yin A."/>
            <person name="Zhang S."/>
            <person name="Li F."/>
            <person name="Wang L."/>
            <person name="Zhao D."/>
            <person name="Yun Q."/>
            <person name="Tala"/>
            <person name="Wang J."/>
            <person name="Sun G."/>
            <person name="Baabdullah M."/>
            <person name="Yu X."/>
            <person name="Hu S."/>
            <person name="Al-Mssallem I.S."/>
            <person name="Yu J."/>
        </authorList>
    </citation>
    <scope>NUCLEOTIDE SEQUENCE</scope>
</reference>
<feature type="non-terminal residue" evidence="6">
    <location>
        <position position="128"/>
    </location>
</feature>
<evidence type="ECO:0000256" key="4">
    <source>
        <dbReference type="ARBA" id="ARBA00022840"/>
    </source>
</evidence>
<keyword evidence="4" id="KW-0067">ATP-binding</keyword>
<dbReference type="Pfam" id="PF18085">
    <property type="entry name" value="Mak_N_cap"/>
    <property type="match status" value="1"/>
</dbReference>
<keyword evidence="1" id="KW-0808">Transferase</keyword>
<sequence length="128" mass="14270">MEIVRDWLAAQPWFDGDPSTLEAHRRFTYRFDDPAGEVGVESVLVRAHERVFQLPLTYRAAPPTDDTSEFLTHMDHSVLGRRWIQFGLSDPVLVAAFVTAITTGGESVALTFEHEGQPMTAETSVSAH</sequence>
<feature type="domain" description="Maltokinase N-terminal cap" evidence="5">
    <location>
        <begin position="7"/>
        <end position="88"/>
    </location>
</feature>
<dbReference type="InterPro" id="IPR040999">
    <property type="entry name" value="Mak_N_cap"/>
</dbReference>
<organism evidence="6">
    <name type="scientific">uncultured Arthrobacter sp</name>
    <dbReference type="NCBI Taxonomy" id="114050"/>
    <lineage>
        <taxon>Bacteria</taxon>
        <taxon>Bacillati</taxon>
        <taxon>Actinomycetota</taxon>
        <taxon>Actinomycetes</taxon>
        <taxon>Micrococcales</taxon>
        <taxon>Micrococcaceae</taxon>
        <taxon>Arthrobacter</taxon>
        <taxon>environmental samples</taxon>
    </lineage>
</organism>
<evidence type="ECO:0000256" key="3">
    <source>
        <dbReference type="ARBA" id="ARBA00022777"/>
    </source>
</evidence>
<dbReference type="GO" id="GO:0005524">
    <property type="term" value="F:ATP binding"/>
    <property type="evidence" value="ECO:0007669"/>
    <property type="project" value="UniProtKB-KW"/>
</dbReference>
<dbReference type="AlphaFoldDB" id="A0A060C116"/>
<proteinExistence type="predicted"/>
<accession>A0A060C116</accession>
<evidence type="ECO:0000259" key="5">
    <source>
        <dbReference type="Pfam" id="PF18085"/>
    </source>
</evidence>
<evidence type="ECO:0000256" key="1">
    <source>
        <dbReference type="ARBA" id="ARBA00022679"/>
    </source>
</evidence>
<protein>
    <submittedName>
        <fullName evidence="6">CAZy families CBM48|GH13 protein</fullName>
    </submittedName>
</protein>
<keyword evidence="3" id="KW-0418">Kinase</keyword>
<name>A0A060C116_9MICC</name>